<comment type="caution">
    <text evidence="1">The sequence shown here is derived from an EMBL/GenBank/DDBJ whole genome shotgun (WGS) entry which is preliminary data.</text>
</comment>
<proteinExistence type="predicted"/>
<dbReference type="EMBL" id="BGZK01000614">
    <property type="protein sequence ID" value="GBP53016.1"/>
    <property type="molecule type" value="Genomic_DNA"/>
</dbReference>
<name>A0A4C1WNF9_EUMVA</name>
<reference evidence="1 2" key="1">
    <citation type="journal article" date="2019" name="Commun. Biol.">
        <title>The bagworm genome reveals a unique fibroin gene that provides high tensile strength.</title>
        <authorList>
            <person name="Kono N."/>
            <person name="Nakamura H."/>
            <person name="Ohtoshi R."/>
            <person name="Tomita M."/>
            <person name="Numata K."/>
            <person name="Arakawa K."/>
        </authorList>
    </citation>
    <scope>NUCLEOTIDE SEQUENCE [LARGE SCALE GENOMIC DNA]</scope>
</reference>
<organism evidence="1 2">
    <name type="scientific">Eumeta variegata</name>
    <name type="common">Bagworm moth</name>
    <name type="synonym">Eumeta japonica</name>
    <dbReference type="NCBI Taxonomy" id="151549"/>
    <lineage>
        <taxon>Eukaryota</taxon>
        <taxon>Metazoa</taxon>
        <taxon>Ecdysozoa</taxon>
        <taxon>Arthropoda</taxon>
        <taxon>Hexapoda</taxon>
        <taxon>Insecta</taxon>
        <taxon>Pterygota</taxon>
        <taxon>Neoptera</taxon>
        <taxon>Endopterygota</taxon>
        <taxon>Lepidoptera</taxon>
        <taxon>Glossata</taxon>
        <taxon>Ditrysia</taxon>
        <taxon>Tineoidea</taxon>
        <taxon>Psychidae</taxon>
        <taxon>Oiketicinae</taxon>
        <taxon>Eumeta</taxon>
    </lineage>
</organism>
<gene>
    <name evidence="1" type="ORF">EVAR_80978_1</name>
</gene>
<dbReference type="AlphaFoldDB" id="A0A4C1WNF9"/>
<dbReference type="Proteomes" id="UP000299102">
    <property type="component" value="Unassembled WGS sequence"/>
</dbReference>
<evidence type="ECO:0000313" key="2">
    <source>
        <dbReference type="Proteomes" id="UP000299102"/>
    </source>
</evidence>
<accession>A0A4C1WNF9</accession>
<evidence type="ECO:0000313" key="1">
    <source>
        <dbReference type="EMBL" id="GBP53016.1"/>
    </source>
</evidence>
<protein>
    <submittedName>
        <fullName evidence="1">Uncharacterized protein</fullName>
    </submittedName>
</protein>
<sequence>MQFRVGATRPRIPFRTGRENVLVAGGRSGRRDDGAVQGVGEGGNGGYVITGSLPGPAGPRAGRYCRIQCFDIRMSVHQFQFRLIILIQDLVRPQSILGKREGIKVETSHPEIKTVGGVPQQQSFRNLA</sequence>
<keyword evidence="2" id="KW-1185">Reference proteome</keyword>